<feature type="region of interest" description="Disordered" evidence="8">
    <location>
        <begin position="633"/>
        <end position="705"/>
    </location>
</feature>
<feature type="non-terminal residue" evidence="9">
    <location>
        <position position="705"/>
    </location>
</feature>
<reference evidence="9 10" key="1">
    <citation type="submission" date="2016-10" db="EMBL/GenBank/DDBJ databases">
        <authorList>
            <person name="de Groot N.N."/>
        </authorList>
    </citation>
    <scope>NUCLEOTIDE SEQUENCE [LARGE SCALE GENOMIC DNA]</scope>
    <source>
        <strain evidence="9 10">CGMCC 1.7666</strain>
    </source>
</reference>
<dbReference type="GO" id="GO:0090729">
    <property type="term" value="F:toxin activity"/>
    <property type="evidence" value="ECO:0007669"/>
    <property type="project" value="UniProtKB-KW"/>
</dbReference>
<dbReference type="SUPFAM" id="SSF51120">
    <property type="entry name" value="beta-Roll"/>
    <property type="match status" value="3"/>
</dbReference>
<sequence>MALNEEELRPAGLDLSYAGLMAVMSEMVSWGLAGAANAYFDGSGGKAGYGGSQAGNAITGSGVVTTVTVNGVTTTTYADGSQAVTTKQSDAVTTILVRKDGSKVETTTSSDGSQVVVHYSADGKAVGWIKHSYIKENDGTITRISTDSDGDIVGRYAIDLKKFLHHDDLGKIYDMFFAPDTVQEANAERWNAVYGSGGYMDQLLNTIEYHIFGATRYPNGLNGGVYIDGNGVPLVADPNWTGWKENGGTIDRTRIDIQNKMTIGTKEEIVRFVTGGSEADSFVGGASFDIVYSGFGNDTVYGGLGSDDLFGEAGNDVLDGGEGNDQLNGGAGDDTLDGGSGADILEGGDGNDQLDGGEGNDLLGGGLGDDVIQGGSGDDRLYGNEGSDTLQGGAGNDYLSGGAGSDSLDGGEGIDTVDYSISDAGIVVDLSVGTGTGGYAQGDRLRGIENVIGSAHNDVILVGTHDGAHFDVADYLARHADVKAHIEGNGLDRSWAYHHWLAWGRFEGRQGGWAGGAQLGADWGTSFDLAGYLMANDDVRQHKLQYNLSDAWVYEHWLTNGRNEGRAGALKVSGSIIDAGAGNDEVHGGVYSDYLIGGTGDDALVGHAGHDVLLGGEGHDTLYGGDGNDQIFGGAGDDVLEGGEGQDSLDGGAGLDRLSGGAGHDTLHGGDGQDQLYGEDGNDALRGDAGNDSLYGGAGSDELIG</sequence>
<evidence type="ECO:0000256" key="7">
    <source>
        <dbReference type="ARBA" id="ARBA00023136"/>
    </source>
</evidence>
<feature type="compositionally biased region" description="Gly residues" evidence="8">
    <location>
        <begin position="356"/>
        <end position="368"/>
    </location>
</feature>
<dbReference type="AlphaFoldDB" id="A0A1G5BDQ6"/>
<accession>A0A1G5BDQ6</accession>
<keyword evidence="7" id="KW-0472">Membrane</keyword>
<evidence type="ECO:0000256" key="8">
    <source>
        <dbReference type="SAM" id="MobiDB-lite"/>
    </source>
</evidence>
<keyword evidence="3" id="KW-0964">Secreted</keyword>
<keyword evidence="6" id="KW-0843">Virulence</keyword>
<evidence type="ECO:0000313" key="9">
    <source>
        <dbReference type="EMBL" id="SCX88302.1"/>
    </source>
</evidence>
<gene>
    <name evidence="9" type="ORF">SAMN02927923_00208</name>
</gene>
<evidence type="ECO:0000313" key="10">
    <source>
        <dbReference type="Proteomes" id="UP000199569"/>
    </source>
</evidence>
<dbReference type="PRINTS" id="PR01488">
    <property type="entry name" value="RTXTOXINA"/>
</dbReference>
<dbReference type="GO" id="GO:0016020">
    <property type="term" value="C:membrane"/>
    <property type="evidence" value="ECO:0007669"/>
    <property type="project" value="UniProtKB-SubCell"/>
</dbReference>
<name>A0A1G5BDQ6_9HYPH</name>
<feature type="region of interest" description="Disordered" evidence="8">
    <location>
        <begin position="315"/>
        <end position="409"/>
    </location>
</feature>
<keyword evidence="10" id="KW-1185">Reference proteome</keyword>
<evidence type="ECO:0000256" key="2">
    <source>
        <dbReference type="ARBA" id="ARBA00004613"/>
    </source>
</evidence>
<dbReference type="GO" id="GO:0005509">
    <property type="term" value="F:calcium ion binding"/>
    <property type="evidence" value="ECO:0007669"/>
    <property type="project" value="InterPro"/>
</dbReference>
<dbReference type="STRING" id="549386.SAMN02927923_00208"/>
<keyword evidence="5" id="KW-0677">Repeat</keyword>
<dbReference type="EMBL" id="FMVJ01000002">
    <property type="protein sequence ID" value="SCX88302.1"/>
    <property type="molecule type" value="Genomic_DNA"/>
</dbReference>
<evidence type="ECO:0000256" key="5">
    <source>
        <dbReference type="ARBA" id="ARBA00022737"/>
    </source>
</evidence>
<comment type="subcellular location">
    <subcellularLocation>
        <location evidence="1">Membrane</location>
    </subcellularLocation>
    <subcellularLocation>
        <location evidence="2">Secreted</location>
    </subcellularLocation>
</comment>
<keyword evidence="4" id="KW-0800">Toxin</keyword>
<protein>
    <submittedName>
        <fullName evidence="9">Ca2+-binding protein, RTX toxin-related</fullName>
    </submittedName>
</protein>
<evidence type="ECO:0000256" key="3">
    <source>
        <dbReference type="ARBA" id="ARBA00022525"/>
    </source>
</evidence>
<evidence type="ECO:0000256" key="6">
    <source>
        <dbReference type="ARBA" id="ARBA00023026"/>
    </source>
</evidence>
<dbReference type="Proteomes" id="UP000199569">
    <property type="component" value="Unassembled WGS sequence"/>
</dbReference>
<dbReference type="Gene3D" id="2.150.10.10">
    <property type="entry name" value="Serralysin-like metalloprotease, C-terminal"/>
    <property type="match status" value="6"/>
</dbReference>
<dbReference type="GO" id="GO:0005576">
    <property type="term" value="C:extracellular region"/>
    <property type="evidence" value="ECO:0007669"/>
    <property type="project" value="UniProtKB-SubCell"/>
</dbReference>
<evidence type="ECO:0000256" key="1">
    <source>
        <dbReference type="ARBA" id="ARBA00004370"/>
    </source>
</evidence>
<organism evidence="9 10">
    <name type="scientific">Microvirga guangxiensis</name>
    <dbReference type="NCBI Taxonomy" id="549386"/>
    <lineage>
        <taxon>Bacteria</taxon>
        <taxon>Pseudomonadati</taxon>
        <taxon>Pseudomonadota</taxon>
        <taxon>Alphaproteobacteria</taxon>
        <taxon>Hyphomicrobiales</taxon>
        <taxon>Methylobacteriaceae</taxon>
        <taxon>Microvirga</taxon>
    </lineage>
</organism>
<proteinExistence type="predicted"/>
<dbReference type="RefSeq" id="WP_280141060.1">
    <property type="nucleotide sequence ID" value="NZ_FMVJ01000002.1"/>
</dbReference>
<evidence type="ECO:0000256" key="4">
    <source>
        <dbReference type="ARBA" id="ARBA00022656"/>
    </source>
</evidence>
<dbReference type="InterPro" id="IPR001343">
    <property type="entry name" value="Hemolysn_Ca-bd"/>
</dbReference>
<dbReference type="Pfam" id="PF00353">
    <property type="entry name" value="HemolysinCabind"/>
    <property type="match status" value="6"/>
</dbReference>
<dbReference type="PROSITE" id="PS00330">
    <property type="entry name" value="HEMOLYSIN_CALCIUM"/>
    <property type="match status" value="12"/>
</dbReference>
<dbReference type="InterPro" id="IPR003995">
    <property type="entry name" value="RTX_toxin_determinant-A"/>
</dbReference>
<dbReference type="InterPro" id="IPR011049">
    <property type="entry name" value="Serralysin-like_metalloprot_C"/>
</dbReference>
<dbReference type="PANTHER" id="PTHR38340:SF1">
    <property type="entry name" value="S-LAYER PROTEIN"/>
    <property type="match status" value="1"/>
</dbReference>
<dbReference type="InterPro" id="IPR018511">
    <property type="entry name" value="Hemolysin-typ_Ca-bd_CS"/>
</dbReference>
<dbReference type="PRINTS" id="PR00313">
    <property type="entry name" value="CABNDNGRPT"/>
</dbReference>
<dbReference type="InterPro" id="IPR050557">
    <property type="entry name" value="RTX_toxin/Mannuronan_C5-epim"/>
</dbReference>
<dbReference type="PANTHER" id="PTHR38340">
    <property type="entry name" value="S-LAYER PROTEIN"/>
    <property type="match status" value="1"/>
</dbReference>